<feature type="non-terminal residue" evidence="3">
    <location>
        <position position="154"/>
    </location>
</feature>
<organism evidence="3">
    <name type="scientific">Anguilla sp</name>
    <dbReference type="NCBI Taxonomy" id="62126"/>
    <lineage>
        <taxon>Eukaryota</taxon>
        <taxon>Metazoa</taxon>
        <taxon>Chordata</taxon>
        <taxon>Craniata</taxon>
        <taxon>Vertebrata</taxon>
        <taxon>Euteleostomi</taxon>
        <taxon>Actinopterygii</taxon>
        <taxon>Neopterygii</taxon>
        <taxon>Teleostei</taxon>
        <taxon>Anguilliformes</taxon>
        <taxon>Anguillidae</taxon>
        <taxon>Anguilla</taxon>
    </lineage>
</organism>
<dbReference type="PANTHER" id="PTHR11539:SF0">
    <property type="entry name" value="V(D)J RECOMBINATION-ACTIVATING PROTEIN 1"/>
    <property type="match status" value="1"/>
</dbReference>
<dbReference type="GO" id="GO:1990238">
    <property type="term" value="F:double-stranded DNA endonuclease activity"/>
    <property type="evidence" value="ECO:0007669"/>
    <property type="project" value="TreeGrafter"/>
</dbReference>
<dbReference type="EMBL" id="AF137170">
    <property type="protein sequence ID" value="AAD54540.1"/>
    <property type="molecule type" value="Genomic_DNA"/>
</dbReference>
<sequence>KFSEWKFKLFRVRSMEKAPLPSDGVLGGMTSSQEEFPHPDPPGKVGSEETVPEEVMSEVGGARSVMRLCLGGKTKEVVEGAGHRVDQKLLEIDIHMNHLTSLCRLCGLALAKAKGGPEHEVQGVLDEGSRMSLRRMGCKATSWPEVILKVFKVD</sequence>
<evidence type="ECO:0000256" key="1">
    <source>
        <dbReference type="SAM" id="MobiDB-lite"/>
    </source>
</evidence>
<dbReference type="GO" id="GO:0033151">
    <property type="term" value="P:V(D)J recombination"/>
    <property type="evidence" value="ECO:0007669"/>
    <property type="project" value="InterPro"/>
</dbReference>
<dbReference type="Pfam" id="PF12560">
    <property type="entry name" value="RAG1_imp_bd"/>
    <property type="match status" value="1"/>
</dbReference>
<dbReference type="GO" id="GO:0046872">
    <property type="term" value="F:metal ion binding"/>
    <property type="evidence" value="ECO:0007669"/>
    <property type="project" value="UniProtKB-KW"/>
</dbReference>
<feature type="non-terminal residue" evidence="3">
    <location>
        <position position="1"/>
    </location>
</feature>
<gene>
    <name evidence="3" type="primary">RAG1</name>
</gene>
<dbReference type="GO" id="GO:0061630">
    <property type="term" value="F:ubiquitin protein ligase activity"/>
    <property type="evidence" value="ECO:0007669"/>
    <property type="project" value="UniProtKB-EC"/>
</dbReference>
<feature type="domain" description="RAG1 importin-binding" evidence="2">
    <location>
        <begin position="1"/>
        <end position="154"/>
    </location>
</feature>
<dbReference type="AlphaFoldDB" id="Q9PV26"/>
<protein>
    <submittedName>
        <fullName evidence="3">RAG1 protein</fullName>
    </submittedName>
</protein>
<name>Q9PV26_9TELE</name>
<evidence type="ECO:0000313" key="3">
    <source>
        <dbReference type="EMBL" id="AAD54540.1"/>
    </source>
</evidence>
<dbReference type="GO" id="GO:0006325">
    <property type="term" value="P:chromatin organization"/>
    <property type="evidence" value="ECO:0007669"/>
    <property type="project" value="UniProtKB-KW"/>
</dbReference>
<dbReference type="PANTHER" id="PTHR11539">
    <property type="entry name" value="VDJ RECOMBINATION ACTIVATING PROTEIN 1 RAG1"/>
    <property type="match status" value="1"/>
</dbReference>
<dbReference type="GO" id="GO:1905347">
    <property type="term" value="C:endodeoxyribonuclease complex"/>
    <property type="evidence" value="ECO:0007669"/>
    <property type="project" value="TreeGrafter"/>
</dbReference>
<dbReference type="GO" id="GO:0043565">
    <property type="term" value="F:sequence-specific DNA binding"/>
    <property type="evidence" value="ECO:0007669"/>
    <property type="project" value="InterPro"/>
</dbReference>
<dbReference type="GO" id="GO:0005634">
    <property type="term" value="C:nucleus"/>
    <property type="evidence" value="ECO:0007669"/>
    <property type="project" value="TreeGrafter"/>
</dbReference>
<evidence type="ECO:0000259" key="2">
    <source>
        <dbReference type="Pfam" id="PF12560"/>
    </source>
</evidence>
<feature type="region of interest" description="Disordered" evidence="1">
    <location>
        <begin position="21"/>
        <end position="52"/>
    </location>
</feature>
<dbReference type="GO" id="GO:0097519">
    <property type="term" value="C:DNA recombinase complex"/>
    <property type="evidence" value="ECO:0007669"/>
    <property type="project" value="TreeGrafter"/>
</dbReference>
<accession>Q9PV26</accession>
<reference evidence="3" key="1">
    <citation type="journal article" date="1999" name="Proc. Natl. Acad. Sci. U.S.A.">
        <title>Late changes in spliceosomal introns define clades in vertebrate evolution.</title>
        <authorList>
            <person name="Venkatesh B."/>
            <person name="Ning Y."/>
            <person name="Brenner S."/>
        </authorList>
    </citation>
    <scope>NUCLEOTIDE SEQUENCE</scope>
</reference>
<proteinExistence type="predicted"/>
<dbReference type="InterPro" id="IPR024627">
    <property type="entry name" value="RAG1"/>
</dbReference>
<dbReference type="InterPro" id="IPR035714">
    <property type="entry name" value="RAG1_imp-bd"/>
</dbReference>
<dbReference type="GO" id="GO:0002250">
    <property type="term" value="P:adaptive immune response"/>
    <property type="evidence" value="ECO:0007669"/>
    <property type="project" value="TreeGrafter"/>
</dbReference>